<sequence length="137" mass="16073">MKKLIVICSFFVLCVGILHYLSKDGEKSRGYYNEQISFEQLKEDLKREEERVVYFYKDDCQYCKRLTPTIVPLAKEGAIALNVLNAGKYIEAWDEFNLEGVPAIIHFREGKEVSRIVGVEEKDVYKNWFLEIKKEHS</sequence>
<protein>
    <recommendedName>
        <fullName evidence="1">Thioredoxin domain-containing protein</fullName>
    </recommendedName>
</protein>
<evidence type="ECO:0000313" key="3">
    <source>
        <dbReference type="Proteomes" id="UP000014028"/>
    </source>
</evidence>
<evidence type="ECO:0000259" key="1">
    <source>
        <dbReference type="Pfam" id="PF00085"/>
    </source>
</evidence>
<dbReference type="CDD" id="cd02947">
    <property type="entry name" value="TRX_family"/>
    <property type="match status" value="1"/>
</dbReference>
<dbReference type="InterPro" id="IPR036249">
    <property type="entry name" value="Thioredoxin-like_sf"/>
</dbReference>
<evidence type="ECO:0000313" key="2">
    <source>
        <dbReference type="EMBL" id="EOQ17781.1"/>
    </source>
</evidence>
<organism evidence="2 3">
    <name type="scientific">Bacillus cereus VD184</name>
    <dbReference type="NCBI Taxonomy" id="1053242"/>
    <lineage>
        <taxon>Bacteria</taxon>
        <taxon>Bacillati</taxon>
        <taxon>Bacillota</taxon>
        <taxon>Bacilli</taxon>
        <taxon>Bacillales</taxon>
        <taxon>Bacillaceae</taxon>
        <taxon>Bacillus</taxon>
        <taxon>Bacillus cereus group</taxon>
    </lineage>
</organism>
<dbReference type="InterPro" id="IPR013766">
    <property type="entry name" value="Thioredoxin_domain"/>
</dbReference>
<dbReference type="Proteomes" id="UP000014028">
    <property type="component" value="Unassembled WGS sequence"/>
</dbReference>
<proteinExistence type="predicted"/>
<accession>A0A9W5RAH3</accession>
<feature type="domain" description="Thioredoxin" evidence="1">
    <location>
        <begin position="39"/>
        <end position="128"/>
    </location>
</feature>
<dbReference type="Pfam" id="PF00085">
    <property type="entry name" value="Thioredoxin"/>
    <property type="match status" value="1"/>
</dbReference>
<dbReference type="EMBL" id="AHFK01000028">
    <property type="protein sequence ID" value="EOQ17781.1"/>
    <property type="molecule type" value="Genomic_DNA"/>
</dbReference>
<comment type="caution">
    <text evidence="2">The sequence shown here is derived from an EMBL/GenBank/DDBJ whole genome shotgun (WGS) entry which is preliminary data.</text>
</comment>
<reference evidence="2 3" key="1">
    <citation type="submission" date="2012-12" db="EMBL/GenBank/DDBJ databases">
        <title>The Genome Sequence of Bacillus cereus VD184.</title>
        <authorList>
            <consortium name="The Broad Institute Genome Sequencing Platform"/>
            <consortium name="The Broad Institute Genome Sequencing Center for Infectious Disease"/>
            <person name="Feldgarden M."/>
            <person name="Van der Auwera G.A."/>
            <person name="Mahillon J."/>
            <person name="Duprez V."/>
            <person name="Timmery S."/>
            <person name="Mattelet C."/>
            <person name="Dierick K."/>
            <person name="Sun M."/>
            <person name="Yu Z."/>
            <person name="Zhu L."/>
            <person name="Hu X."/>
            <person name="Shank E.B."/>
            <person name="Swiecicka I."/>
            <person name="Hansen B.M."/>
            <person name="Andrup L."/>
            <person name="Walker B."/>
            <person name="Young S.K."/>
            <person name="Zeng Q."/>
            <person name="Gargeya S."/>
            <person name="Fitzgerald M."/>
            <person name="Haas B."/>
            <person name="Abouelleil A."/>
            <person name="Alvarado L."/>
            <person name="Arachchi H.M."/>
            <person name="Berlin A.M."/>
            <person name="Chapman S.B."/>
            <person name="Dewar J."/>
            <person name="Goldberg J."/>
            <person name="Griggs A."/>
            <person name="Gujja S."/>
            <person name="Hansen M."/>
            <person name="Howarth C."/>
            <person name="Imamovic A."/>
            <person name="Larimer J."/>
            <person name="McCowan C."/>
            <person name="Murphy C."/>
            <person name="Neiman D."/>
            <person name="Pearson M."/>
            <person name="Priest M."/>
            <person name="Roberts A."/>
            <person name="Saif S."/>
            <person name="Shea T."/>
            <person name="Sisk P."/>
            <person name="Sykes S."/>
            <person name="Wortman J."/>
            <person name="Nusbaum C."/>
            <person name="Birren B."/>
        </authorList>
    </citation>
    <scope>NUCLEOTIDE SEQUENCE [LARGE SCALE GENOMIC DNA]</scope>
    <source>
        <strain evidence="2 3">VD184</strain>
    </source>
</reference>
<dbReference type="AlphaFoldDB" id="A0A9W5RAH3"/>
<dbReference type="Gene3D" id="3.40.30.10">
    <property type="entry name" value="Glutaredoxin"/>
    <property type="match status" value="1"/>
</dbReference>
<name>A0A9W5RAH3_BACCE</name>
<gene>
    <name evidence="2" type="ORF">IKC_01772</name>
</gene>
<dbReference type="RefSeq" id="WP_000734015.1">
    <property type="nucleotide sequence ID" value="NZ_KB976825.1"/>
</dbReference>
<dbReference type="SUPFAM" id="SSF52833">
    <property type="entry name" value="Thioredoxin-like"/>
    <property type="match status" value="1"/>
</dbReference>